<dbReference type="SUPFAM" id="SSF111347">
    <property type="entry name" value="Rap/Ran-GAP"/>
    <property type="match status" value="1"/>
</dbReference>
<protein>
    <submittedName>
        <fullName evidence="4">Rap-GAP domain-containing protein</fullName>
    </submittedName>
</protein>
<dbReference type="GO" id="GO:0005634">
    <property type="term" value="C:nucleus"/>
    <property type="evidence" value="ECO:0007669"/>
    <property type="project" value="InterPro"/>
</dbReference>
<dbReference type="Proteomes" id="UP000095283">
    <property type="component" value="Unplaced"/>
</dbReference>
<keyword evidence="3" id="KW-1185">Reference proteome</keyword>
<sequence>MFIHLVIFEVTVESSSLLLINILLSFFHSPYLLQPGDRVTSAISTTFTILRICRDLVAYRTQIPKPLTVRVWSELISRLCNAATRICSHSDRFSQDTSAAFASTVLSNMVVIKAVRRIDIDDRLWDNIHTVFQQGIWIQMSQQWARIARSVTRAMILHIAHLDIFSKEEIEKTLRQRERGDISSMDEGSFDTDVSDDIVFHETDDISSSVTVCLSYLPIEFYLEDVLLRKILLFFLQNNKYFFIFKSWSGDSTTWLLVWRRVMCLLGPHSAANALIAVEAMSYTIQNLLANLDSLAHWLATRLVNSPIHILPNCVAALAAVLSSAKQPPLLLRAHILHAFIRMIQFNEPKVLPYMSVMSPVHLAVLAPHLLLSIPKMISNESPSHDLIKVLALLSMGNPTAEQIVMKQLTTADLSLGQCLMCVNSLTLLIIQRGDMELMTQSFFVLPLYSGILGVMEDPFDALPYANNKLSSTEITPWMMILENSRRQPQPLKPALKEIPKMPSPRLLEWRSFSASMGFVPSVSDVPANFHRDLKHLDQTCAREVHKVAVIYVGDGQEDKQSILSNTSASPEFDSFVQELGWEVAIFLHEMIYNYTNILFDMNSLCN</sequence>
<dbReference type="GO" id="GO:0051056">
    <property type="term" value="P:regulation of small GTPase mediated signal transduction"/>
    <property type="evidence" value="ECO:0007669"/>
    <property type="project" value="InterPro"/>
</dbReference>
<evidence type="ECO:0000313" key="3">
    <source>
        <dbReference type="Proteomes" id="UP000095283"/>
    </source>
</evidence>
<evidence type="ECO:0000256" key="1">
    <source>
        <dbReference type="ARBA" id="ARBA00022468"/>
    </source>
</evidence>
<accession>A0A1I7WFX7</accession>
<reference evidence="4" key="1">
    <citation type="submission" date="2016-11" db="UniProtKB">
        <authorList>
            <consortium name="WormBaseParasite"/>
        </authorList>
    </citation>
    <scope>IDENTIFICATION</scope>
</reference>
<dbReference type="PANTHER" id="PTHR10063:SF11">
    <property type="entry name" value="RHO GTPASE-ACTIVATING PROTEIN CG5521-RELATED"/>
    <property type="match status" value="1"/>
</dbReference>
<dbReference type="WBParaSite" id="Hba_03857">
    <property type="protein sequence ID" value="Hba_03857"/>
    <property type="gene ID" value="Hba_03857"/>
</dbReference>
<evidence type="ECO:0000313" key="4">
    <source>
        <dbReference type="WBParaSite" id="Hba_03857"/>
    </source>
</evidence>
<dbReference type="InterPro" id="IPR000331">
    <property type="entry name" value="Rap/Ran_GAP_dom"/>
</dbReference>
<dbReference type="Gene3D" id="3.40.50.11210">
    <property type="entry name" value="Rap/Ran-GAP"/>
    <property type="match status" value="1"/>
</dbReference>
<dbReference type="GO" id="GO:0005737">
    <property type="term" value="C:cytoplasm"/>
    <property type="evidence" value="ECO:0007669"/>
    <property type="project" value="TreeGrafter"/>
</dbReference>
<dbReference type="InterPro" id="IPR035974">
    <property type="entry name" value="Rap/Ran-GAP_sf"/>
</dbReference>
<proteinExistence type="predicted"/>
<dbReference type="AlphaFoldDB" id="A0A1I7WFX7"/>
<dbReference type="InterPro" id="IPR027107">
    <property type="entry name" value="Tuberin/Ral-act_asu"/>
</dbReference>
<dbReference type="PANTHER" id="PTHR10063">
    <property type="entry name" value="TUBERIN"/>
    <property type="match status" value="1"/>
</dbReference>
<evidence type="ECO:0000259" key="2">
    <source>
        <dbReference type="PROSITE" id="PS50085"/>
    </source>
</evidence>
<keyword evidence="1" id="KW-0343">GTPase activation</keyword>
<dbReference type="PROSITE" id="PS50085">
    <property type="entry name" value="RAPGAP"/>
    <property type="match status" value="1"/>
</dbReference>
<name>A0A1I7WFX7_HETBA</name>
<organism evidence="3 4">
    <name type="scientific">Heterorhabditis bacteriophora</name>
    <name type="common">Entomopathogenic nematode worm</name>
    <dbReference type="NCBI Taxonomy" id="37862"/>
    <lineage>
        <taxon>Eukaryota</taxon>
        <taxon>Metazoa</taxon>
        <taxon>Ecdysozoa</taxon>
        <taxon>Nematoda</taxon>
        <taxon>Chromadorea</taxon>
        <taxon>Rhabditida</taxon>
        <taxon>Rhabditina</taxon>
        <taxon>Rhabditomorpha</taxon>
        <taxon>Strongyloidea</taxon>
        <taxon>Heterorhabditidae</taxon>
        <taxon>Heterorhabditis</taxon>
    </lineage>
</organism>
<dbReference type="GO" id="GO:0005096">
    <property type="term" value="F:GTPase activator activity"/>
    <property type="evidence" value="ECO:0007669"/>
    <property type="project" value="UniProtKB-KW"/>
</dbReference>
<feature type="domain" description="Rap-GAP" evidence="2">
    <location>
        <begin position="534"/>
        <end position="607"/>
    </location>
</feature>